<dbReference type="Pfam" id="PF18931">
    <property type="entry name" value="DUF5680"/>
    <property type="match status" value="1"/>
</dbReference>
<feature type="region of interest" description="Disordered" evidence="1">
    <location>
        <begin position="1"/>
        <end position="33"/>
    </location>
</feature>
<reference evidence="3 4" key="1">
    <citation type="submission" date="2016-01" db="EMBL/GenBank/DDBJ databases">
        <title>Draft Genome Sequences of Seven Thermophilic Sporeformers Isolated from Foods.</title>
        <authorList>
            <person name="Berendsen E.M."/>
            <person name="Wells-Bennik M.H."/>
            <person name="Krawcyk A.O."/>
            <person name="De Jong A."/>
            <person name="Holsappel S."/>
            <person name="Eijlander R.T."/>
            <person name="Kuipers O.P."/>
        </authorList>
    </citation>
    <scope>NUCLEOTIDE SEQUENCE [LARGE SCALE GENOMIC DNA]</scope>
    <source>
        <strain evidence="3 4">B4135</strain>
    </source>
</reference>
<dbReference type="AlphaFoldDB" id="A0A150MDP9"/>
<name>A0A150MDP9_9BACI</name>
<proteinExistence type="predicted"/>
<dbReference type="Proteomes" id="UP000075683">
    <property type="component" value="Unassembled WGS sequence"/>
</dbReference>
<dbReference type="InterPro" id="IPR043735">
    <property type="entry name" value="DUF5680"/>
</dbReference>
<sequence length="224" mass="25244">MRLGFLENRPRQAEAGTDLSGLPGDGPRRDGQSRAECPILFRERVWNCRTGFPAASGPHPIRKGRADSMAGEKQFVDFLIRAKKATYAAQGDDASTPPFLAGSRQLEYREGDYFYRDIYFGMGFFAGQEVVYIKDKPVWSMCYAGGVEKGLEHRLAKAVYAFLRNALRNVGHEQPYRGPVRFAEGEWIYRNDFSGGLEWFAGVETIALSGKTVYRLRYSGGFIR</sequence>
<evidence type="ECO:0000256" key="1">
    <source>
        <dbReference type="SAM" id="MobiDB-lite"/>
    </source>
</evidence>
<gene>
    <name evidence="3" type="ORF">B4135_1177</name>
</gene>
<accession>A0A150MDP9</accession>
<organism evidence="3 4">
    <name type="scientific">Caldibacillus debilis</name>
    <dbReference type="NCBI Taxonomy" id="301148"/>
    <lineage>
        <taxon>Bacteria</taxon>
        <taxon>Bacillati</taxon>
        <taxon>Bacillota</taxon>
        <taxon>Bacilli</taxon>
        <taxon>Bacillales</taxon>
        <taxon>Bacillaceae</taxon>
        <taxon>Caldibacillus</taxon>
    </lineage>
</organism>
<comment type="caution">
    <text evidence="3">The sequence shown here is derived from an EMBL/GenBank/DDBJ whole genome shotgun (WGS) entry which is preliminary data.</text>
</comment>
<evidence type="ECO:0000259" key="2">
    <source>
        <dbReference type="Pfam" id="PF18931"/>
    </source>
</evidence>
<dbReference type="STRING" id="301148.B4135_1177"/>
<evidence type="ECO:0000313" key="4">
    <source>
        <dbReference type="Proteomes" id="UP000075683"/>
    </source>
</evidence>
<evidence type="ECO:0000313" key="3">
    <source>
        <dbReference type="EMBL" id="KYD22694.1"/>
    </source>
</evidence>
<dbReference type="EMBL" id="LQYT01000009">
    <property type="protein sequence ID" value="KYD22694.1"/>
    <property type="molecule type" value="Genomic_DNA"/>
</dbReference>
<protein>
    <recommendedName>
        <fullName evidence="2">DUF5680 domain-containing protein</fullName>
    </recommendedName>
</protein>
<feature type="domain" description="DUF5680" evidence="2">
    <location>
        <begin position="117"/>
        <end position="223"/>
    </location>
</feature>